<dbReference type="Proteomes" id="UP000070659">
    <property type="component" value="Unassembled WGS sequence"/>
</dbReference>
<name>A0A132MTR7_9ACTN</name>
<evidence type="ECO:0000313" key="2">
    <source>
        <dbReference type="EMBL" id="KWX05568.1"/>
    </source>
</evidence>
<evidence type="ECO:0000313" key="3">
    <source>
        <dbReference type="EMBL" id="KWX06788.1"/>
    </source>
</evidence>
<evidence type="ECO:0000313" key="4">
    <source>
        <dbReference type="Proteomes" id="UP000070188"/>
    </source>
</evidence>
<sequence>MRRPNSTLVVVAGDRAEEIVKGLDALPNVRAVRSRDHPPEALRDLLARASSTYLVHDADPLADVAAAWADFFDQAAPHGRLEVAVEDTIAALRTGRALLPDYYIVVEPETMPPTRRHWWLGVLAGTAPARVVPAPARVDAVRDALATLSTGRWWPDPPDQWLRGLGKIVPDHAGPIP</sequence>
<evidence type="ECO:0000313" key="6">
    <source>
        <dbReference type="Proteomes" id="UP000070659"/>
    </source>
</evidence>
<reference evidence="4" key="4">
    <citation type="submission" date="2015-04" db="EMBL/GenBank/DDBJ databases">
        <title>Physiological reanalysis, assessment of diazotrophy, and genome sequences of multiple isolates of Streptomyces thermoautotrophicus.</title>
        <authorList>
            <person name="MacKellar D.C."/>
            <person name="Lieber L."/>
            <person name="Norman J."/>
            <person name="Bolger A."/>
            <person name="Tobin C."/>
            <person name="Murray J.W."/>
            <person name="Chang R."/>
            <person name="Ford T."/>
            <person name="Nguyen P.Q."/>
            <person name="Woodward J."/>
            <person name="Permingeat H."/>
            <person name="Joshi N.S."/>
            <person name="Silver P.A."/>
            <person name="Usadel B."/>
            <person name="Rutherford A.W."/>
            <person name="Friesen M."/>
            <person name="Prell J."/>
        </authorList>
    </citation>
    <scope>NUCLEOTIDE SEQUENCE [LARGE SCALE GENOMIC DNA]</scope>
    <source>
        <strain evidence="4">H1</strain>
    </source>
</reference>
<keyword evidence="4" id="KW-1185">Reference proteome</keyword>
<dbReference type="Proteomes" id="UP000070188">
    <property type="component" value="Unassembled WGS sequence"/>
</dbReference>
<proteinExistence type="predicted"/>
<evidence type="ECO:0000313" key="5">
    <source>
        <dbReference type="Proteomes" id="UP000070598"/>
    </source>
</evidence>
<dbReference type="Proteomes" id="UP000070598">
    <property type="component" value="Unassembled WGS sequence"/>
</dbReference>
<reference evidence="5" key="2">
    <citation type="submission" date="2015-02" db="EMBL/GenBank/DDBJ databases">
        <title>Physiological reanalysis, assessment of diazotrophy, and genome sequences of multiple isolates of Streptomyces thermoautotrophicus.</title>
        <authorList>
            <person name="MacKellar D.C."/>
            <person name="Lieber L."/>
            <person name="Norman J."/>
            <person name="Bolger A."/>
            <person name="Tobin C."/>
            <person name="Murray J.W."/>
            <person name="Friesen M."/>
            <person name="Prell J."/>
        </authorList>
    </citation>
    <scope>NUCLEOTIDE SEQUENCE [LARGE SCALE GENOMIC DNA]</scope>
    <source>
        <strain evidence="5">UBT1</strain>
    </source>
</reference>
<dbReference type="EMBL" id="JYIJ01000011">
    <property type="protein sequence ID" value="KWX05568.1"/>
    <property type="molecule type" value="Genomic_DNA"/>
</dbReference>
<dbReference type="EMBL" id="JYIK01001088">
    <property type="protein sequence ID" value="KWX06788.1"/>
    <property type="molecule type" value="Genomic_DNA"/>
</dbReference>
<organism evidence="1 4">
    <name type="scientific">Carbonactinospora thermoautotrophica</name>
    <dbReference type="NCBI Taxonomy" id="1469144"/>
    <lineage>
        <taxon>Bacteria</taxon>
        <taxon>Bacillati</taxon>
        <taxon>Actinomycetota</taxon>
        <taxon>Actinomycetes</taxon>
        <taxon>Kitasatosporales</taxon>
        <taxon>Carbonactinosporaceae</taxon>
        <taxon>Carbonactinospora</taxon>
    </lineage>
</organism>
<dbReference type="OrthoDB" id="3620697at2"/>
<dbReference type="RefSeq" id="WP_066887600.1">
    <property type="nucleotide sequence ID" value="NZ_CP171739.1"/>
</dbReference>
<dbReference type="EMBL" id="LAXD01000001">
    <property type="protein sequence ID" value="KWX01229.1"/>
    <property type="molecule type" value="Genomic_DNA"/>
</dbReference>
<reference evidence="1" key="3">
    <citation type="submission" date="2015-04" db="EMBL/GenBank/DDBJ databases">
        <title>Physiological reanalysis, assessment of diazotrophy, and genome sequences of multiple isolates of Streptomyces thermoautotrophicus.</title>
        <authorList>
            <person name="MacKellar D.C."/>
            <person name="Lieber L."/>
            <person name="Norman J."/>
            <person name="Bolger A."/>
            <person name="Tobin C."/>
            <person name="Murray J.W."/>
            <person name="Woodward J."/>
            <person name="Friesen M."/>
            <person name="Prell J."/>
        </authorList>
    </citation>
    <scope>NUCLEOTIDE SEQUENCE [LARGE SCALE GENOMIC DNA]</scope>
    <source>
        <strain evidence="1">H1</strain>
    </source>
</reference>
<evidence type="ECO:0000313" key="1">
    <source>
        <dbReference type="EMBL" id="KWX01229.1"/>
    </source>
</evidence>
<comment type="caution">
    <text evidence="1">The sequence shown here is derived from an EMBL/GenBank/DDBJ whole genome shotgun (WGS) entry which is preliminary data.</text>
</comment>
<reference evidence="2 6" key="1">
    <citation type="submission" date="2015-02" db="EMBL/GenBank/DDBJ databases">
        <title>Physiological reanalysis, assessment of diazotrophy, and genome sequences of multiple isolates of Streptomyces thermoautotrophicus.</title>
        <authorList>
            <person name="MacKellar D.C."/>
            <person name="Lieber L."/>
            <person name="Norman J."/>
            <person name="Bolger A."/>
            <person name="Tobin C."/>
            <person name="Murray J.W."/>
            <person name="Prell J."/>
        </authorList>
    </citation>
    <scope>NUCLEOTIDE SEQUENCE [LARGE SCALE GENOMIC DNA]</scope>
    <source>
        <strain evidence="2 6">UBT1</strain>
    </source>
</reference>
<dbReference type="AlphaFoldDB" id="A0A132MTR7"/>
<gene>
    <name evidence="1" type="ORF">LI90_2257</name>
    <name evidence="2" type="ORF">TH66_02590</name>
    <name evidence="3" type="ORF">TR74_20925</name>
</gene>
<protein>
    <submittedName>
        <fullName evidence="1">Uncharacterized protein</fullName>
    </submittedName>
</protein>
<dbReference type="PATRIC" id="fig|1469144.10.peg.2446"/>
<accession>A0A132MTR7</accession>